<name>A0AC61QMN9_9BACT</name>
<accession>A0AC61QMN9</accession>
<proteinExistence type="predicted"/>
<reference evidence="1" key="1">
    <citation type="submission" date="2019-04" db="EMBL/GenBank/DDBJ databases">
        <title>Microbes associate with the intestines of laboratory mice.</title>
        <authorList>
            <person name="Navarre W."/>
            <person name="Wong E."/>
            <person name="Huang K."/>
            <person name="Tropini C."/>
            <person name="Ng K."/>
            <person name="Yu B."/>
        </authorList>
    </citation>
    <scope>NUCLEOTIDE SEQUENCE</scope>
    <source>
        <strain evidence="1">NM73_A23</strain>
    </source>
</reference>
<organism evidence="1 2">
    <name type="scientific">Palleniella muris</name>
    <dbReference type="NCBI Taxonomy" id="3038145"/>
    <lineage>
        <taxon>Bacteria</taxon>
        <taxon>Pseudomonadati</taxon>
        <taxon>Bacteroidota</taxon>
        <taxon>Bacteroidia</taxon>
        <taxon>Bacteroidales</taxon>
        <taxon>Prevotellaceae</taxon>
        <taxon>Palleniella</taxon>
    </lineage>
</organism>
<dbReference type="EMBL" id="SRZC01000023">
    <property type="protein sequence ID" value="TGX80678.1"/>
    <property type="molecule type" value="Genomic_DNA"/>
</dbReference>
<gene>
    <name evidence="1" type="ORF">E5358_12370</name>
</gene>
<dbReference type="Proteomes" id="UP000308886">
    <property type="component" value="Unassembled WGS sequence"/>
</dbReference>
<evidence type="ECO:0000313" key="2">
    <source>
        <dbReference type="Proteomes" id="UP000308886"/>
    </source>
</evidence>
<protein>
    <submittedName>
        <fullName evidence="1">C_GCAxxG_C_C family protein</fullName>
    </submittedName>
</protein>
<keyword evidence="2" id="KW-1185">Reference proteome</keyword>
<sequence>MVERGVGYFKQGYNCSQSVAMAFAEWYDVPLPLMTRMSASYGGGIGRMRETCGSALGMFMLAGLEIASVEANQEVKKRNYEAVQKLAADFKAHTGSICCKELLGLNKKRADGTIPDIVITATPEARTDEYYKKRPCVRMVETAIRIYMHFLEERAEK</sequence>
<evidence type="ECO:0000313" key="1">
    <source>
        <dbReference type="EMBL" id="TGX80678.1"/>
    </source>
</evidence>
<comment type="caution">
    <text evidence="1">The sequence shown here is derived from an EMBL/GenBank/DDBJ whole genome shotgun (WGS) entry which is preliminary data.</text>
</comment>